<dbReference type="STRING" id="1391654.AKJ09_03104"/>
<keyword evidence="2" id="KW-0732">Signal</keyword>
<organism evidence="3 4">
    <name type="scientific">Labilithrix luteola</name>
    <dbReference type="NCBI Taxonomy" id="1391654"/>
    <lineage>
        <taxon>Bacteria</taxon>
        <taxon>Pseudomonadati</taxon>
        <taxon>Myxococcota</taxon>
        <taxon>Polyangia</taxon>
        <taxon>Polyangiales</taxon>
        <taxon>Labilitrichaceae</taxon>
        <taxon>Labilithrix</taxon>
    </lineage>
</organism>
<evidence type="ECO:0000313" key="3">
    <source>
        <dbReference type="EMBL" id="AKU96440.1"/>
    </source>
</evidence>
<evidence type="ECO:0000256" key="1">
    <source>
        <dbReference type="SAM" id="MobiDB-lite"/>
    </source>
</evidence>
<dbReference type="EMBL" id="CP012333">
    <property type="protein sequence ID" value="AKU96440.1"/>
    <property type="molecule type" value="Genomic_DNA"/>
</dbReference>
<dbReference type="Proteomes" id="UP000064967">
    <property type="component" value="Chromosome"/>
</dbReference>
<feature type="signal peptide" evidence="2">
    <location>
        <begin position="1"/>
        <end position="30"/>
    </location>
</feature>
<protein>
    <submittedName>
        <fullName evidence="3">Uncharacterized protein</fullName>
    </submittedName>
</protein>
<accession>A0A0K1PSC3</accession>
<proteinExistence type="predicted"/>
<gene>
    <name evidence="3" type="ORF">AKJ09_03104</name>
</gene>
<sequence length="804" mass="82712">MAKPARTTLRPRRMVMAGAVSFLVSGLLAAAGCSSSDSPAATTVSPPKDEAGTEATVAPDAGEVCLAALPVDTTAYDSNCPIKAPDAPDALDEALALTGLDRCHFGFSKADYAAFSTQMTADPYRMPWFDAVHDTAVRAPSYAKLVVTQLDTGATSKTPVSGALEAAALQYGPSRSALPCVAPAEGDAPLASAIVTLIEDHGGSPDADAVASAVQAIPADLQRALAQVVAGVDKANLAYLSVLEPLSASDRTAIAGLGSLLFYAPAVKGPALGNVQVKDLLANRFDVHAIAEGAVHLAYAIESADLARFAGAKGFSVDVPTPIGRLVFRDAADDTYADDADDPIALLVDTGGADTYRFPAGGIDGRLDPNSARHVGIVIDLAGTDTYAYDEVKGPGDTGHRLPSDAAGRYAGTNWPGQGDSGPISISETPRQGGARMGYGMLFDLGPEGDHYRSLRMSQGFGVAGVGVLYDAGGDDVYEGEAGVQGSAIFGVGLLLDQKGNDTYKTYSYAQGFGFSRGVGVLYDADGTDKYLADVGDPRRGGDPIYVSSQMPCTLPADAPLAQRNNCGSTSFVQGAGFGRRASCGAGDDCVYMSGGFGILRDKAGDDLYTASVYGQATSYWFGVGLLADGAGKDTYDGTYYVLGSGAHFGLSVLLDEAGDDDYTARVGTSIAVGHDYTTSWLVDFGGNDVFHGPNLSFGTGNANGLGALVNIGGNDEYHSGGEPTLGCGNLSTEVDQDKNRQKVPTTGIFVDVGGTDTYDLAVASTIVRGDDQSWLNVREPAAAGITSEHGAGLDKKDGTVSLP</sequence>
<dbReference type="PROSITE" id="PS51257">
    <property type="entry name" value="PROKAR_LIPOPROTEIN"/>
    <property type="match status" value="1"/>
</dbReference>
<dbReference type="PATRIC" id="fig|1391654.3.peg.3140"/>
<dbReference type="OrthoDB" id="580803at2"/>
<evidence type="ECO:0000313" key="4">
    <source>
        <dbReference type="Proteomes" id="UP000064967"/>
    </source>
</evidence>
<keyword evidence="4" id="KW-1185">Reference proteome</keyword>
<dbReference type="KEGG" id="llu:AKJ09_03104"/>
<dbReference type="RefSeq" id="WP_146647732.1">
    <property type="nucleotide sequence ID" value="NZ_CP012333.1"/>
</dbReference>
<reference evidence="3 4" key="1">
    <citation type="submission" date="2015-08" db="EMBL/GenBank/DDBJ databases">
        <authorList>
            <person name="Babu N.S."/>
            <person name="Beckwith C.J."/>
            <person name="Beseler K.G."/>
            <person name="Brison A."/>
            <person name="Carone J.V."/>
            <person name="Caskin T.P."/>
            <person name="Diamond M."/>
            <person name="Durham M.E."/>
            <person name="Foxe J.M."/>
            <person name="Go M."/>
            <person name="Henderson B.A."/>
            <person name="Jones I.B."/>
            <person name="McGettigan J.A."/>
            <person name="Micheletti S.J."/>
            <person name="Nasrallah M.E."/>
            <person name="Ortiz D."/>
            <person name="Piller C.R."/>
            <person name="Privatt S.R."/>
            <person name="Schneider S.L."/>
            <person name="Sharp S."/>
            <person name="Smith T.C."/>
            <person name="Stanton J.D."/>
            <person name="Ullery H.E."/>
            <person name="Wilson R.J."/>
            <person name="Serrano M.G."/>
            <person name="Buck G."/>
            <person name="Lee V."/>
            <person name="Wang Y."/>
            <person name="Carvalho R."/>
            <person name="Voegtly L."/>
            <person name="Shi R."/>
            <person name="Duckworth R."/>
            <person name="Johnson A."/>
            <person name="Loviza R."/>
            <person name="Walstead R."/>
            <person name="Shah Z."/>
            <person name="Kiflezghi M."/>
            <person name="Wade K."/>
            <person name="Ball S.L."/>
            <person name="Bradley K.W."/>
            <person name="Asai D.J."/>
            <person name="Bowman C.A."/>
            <person name="Russell D.A."/>
            <person name="Pope W.H."/>
            <person name="Jacobs-Sera D."/>
            <person name="Hendrix R.W."/>
            <person name="Hatfull G.F."/>
        </authorList>
    </citation>
    <scope>NUCLEOTIDE SEQUENCE [LARGE SCALE GENOMIC DNA]</scope>
    <source>
        <strain evidence="3 4">DSM 27648</strain>
    </source>
</reference>
<evidence type="ECO:0000256" key="2">
    <source>
        <dbReference type="SAM" id="SignalP"/>
    </source>
</evidence>
<dbReference type="AlphaFoldDB" id="A0A0K1PSC3"/>
<feature type="chain" id="PRO_5005466254" evidence="2">
    <location>
        <begin position="31"/>
        <end position="804"/>
    </location>
</feature>
<feature type="region of interest" description="Disordered" evidence="1">
    <location>
        <begin position="34"/>
        <end position="55"/>
    </location>
</feature>
<name>A0A0K1PSC3_9BACT</name>